<evidence type="ECO:0000256" key="2">
    <source>
        <dbReference type="ARBA" id="ARBA00022723"/>
    </source>
</evidence>
<protein>
    <recommendedName>
        <fullName evidence="6">Zn(2)-C6 fungal-type domain-containing protein</fullName>
    </recommendedName>
</protein>
<dbReference type="CDD" id="cd00067">
    <property type="entry name" value="GAL4"/>
    <property type="match status" value="1"/>
</dbReference>
<dbReference type="GO" id="GO:0000981">
    <property type="term" value="F:DNA-binding transcription factor activity, RNA polymerase II-specific"/>
    <property type="evidence" value="ECO:0007669"/>
    <property type="project" value="InterPro"/>
</dbReference>
<dbReference type="InterPro" id="IPR036864">
    <property type="entry name" value="Zn2-C6_fun-type_DNA-bd_sf"/>
</dbReference>
<evidence type="ECO:0000259" key="6">
    <source>
        <dbReference type="PROSITE" id="PS50048"/>
    </source>
</evidence>
<evidence type="ECO:0000256" key="5">
    <source>
        <dbReference type="ARBA" id="ARBA00023242"/>
    </source>
</evidence>
<gene>
    <name evidence="7" type="ORF">BJ085DRAFT_7934</name>
</gene>
<evidence type="ECO:0000256" key="1">
    <source>
        <dbReference type="ARBA" id="ARBA00004123"/>
    </source>
</evidence>
<keyword evidence="5" id="KW-0539">Nucleus</keyword>
<organism evidence="7 8">
    <name type="scientific">Dimargaris cristalligena</name>
    <dbReference type="NCBI Taxonomy" id="215637"/>
    <lineage>
        <taxon>Eukaryota</taxon>
        <taxon>Fungi</taxon>
        <taxon>Fungi incertae sedis</taxon>
        <taxon>Zoopagomycota</taxon>
        <taxon>Kickxellomycotina</taxon>
        <taxon>Dimargaritomycetes</taxon>
        <taxon>Dimargaritales</taxon>
        <taxon>Dimargaritaceae</taxon>
        <taxon>Dimargaris</taxon>
    </lineage>
</organism>
<dbReference type="PANTHER" id="PTHR47338:SF5">
    <property type="entry name" value="ZN(II)2CYS6 TRANSCRIPTION FACTOR (EUROFUNG)"/>
    <property type="match status" value="1"/>
</dbReference>
<dbReference type="PROSITE" id="PS50048">
    <property type="entry name" value="ZN2_CY6_FUNGAL_2"/>
    <property type="match status" value="1"/>
</dbReference>
<dbReference type="PROSITE" id="PS00463">
    <property type="entry name" value="ZN2_CY6_FUNGAL_1"/>
    <property type="match status" value="1"/>
</dbReference>
<comment type="subcellular location">
    <subcellularLocation>
        <location evidence="1">Nucleus</location>
    </subcellularLocation>
</comment>
<dbReference type="Proteomes" id="UP000268162">
    <property type="component" value="Unassembled WGS sequence"/>
</dbReference>
<dbReference type="SUPFAM" id="SSF57701">
    <property type="entry name" value="Zn2/Cys6 DNA-binding domain"/>
    <property type="match status" value="1"/>
</dbReference>
<feature type="non-terminal residue" evidence="7">
    <location>
        <position position="67"/>
    </location>
</feature>
<dbReference type="InterPro" id="IPR050815">
    <property type="entry name" value="TF_fung"/>
</dbReference>
<dbReference type="GO" id="GO:0008270">
    <property type="term" value="F:zinc ion binding"/>
    <property type="evidence" value="ECO:0007669"/>
    <property type="project" value="InterPro"/>
</dbReference>
<evidence type="ECO:0000313" key="8">
    <source>
        <dbReference type="Proteomes" id="UP000268162"/>
    </source>
</evidence>
<dbReference type="Gene3D" id="4.10.240.10">
    <property type="entry name" value="Zn(2)-C6 fungal-type DNA-binding domain"/>
    <property type="match status" value="1"/>
</dbReference>
<sequence length="67" mass="8048">QRRKRQTQACEYCRQKKIKCNSDKPTCDNCRKRSLVCSYASGQAKRGHRQGYIEKLERRLENMERLI</sequence>
<feature type="non-terminal residue" evidence="7">
    <location>
        <position position="1"/>
    </location>
</feature>
<keyword evidence="8" id="KW-1185">Reference proteome</keyword>
<evidence type="ECO:0000256" key="3">
    <source>
        <dbReference type="ARBA" id="ARBA00023015"/>
    </source>
</evidence>
<dbReference type="GO" id="GO:0005634">
    <property type="term" value="C:nucleus"/>
    <property type="evidence" value="ECO:0007669"/>
    <property type="project" value="UniProtKB-SubCell"/>
</dbReference>
<dbReference type="PANTHER" id="PTHR47338">
    <property type="entry name" value="ZN(II)2CYS6 TRANSCRIPTION FACTOR (EUROFUNG)-RELATED"/>
    <property type="match status" value="1"/>
</dbReference>
<accession>A0A4P9ZXE6</accession>
<name>A0A4P9ZXE6_9FUNG</name>
<keyword evidence="2" id="KW-0479">Metal-binding</keyword>
<dbReference type="EMBL" id="ML002412">
    <property type="protein sequence ID" value="RKP38048.1"/>
    <property type="molecule type" value="Genomic_DNA"/>
</dbReference>
<dbReference type="PRINTS" id="PR00755">
    <property type="entry name" value="AFLATOXINBRP"/>
</dbReference>
<feature type="domain" description="Zn(2)-C6 fungal-type" evidence="6">
    <location>
        <begin position="9"/>
        <end position="39"/>
    </location>
</feature>
<evidence type="ECO:0000256" key="4">
    <source>
        <dbReference type="ARBA" id="ARBA00023163"/>
    </source>
</evidence>
<keyword evidence="3" id="KW-0805">Transcription regulation</keyword>
<evidence type="ECO:0000313" key="7">
    <source>
        <dbReference type="EMBL" id="RKP38048.1"/>
    </source>
</evidence>
<proteinExistence type="predicted"/>
<dbReference type="AlphaFoldDB" id="A0A4P9ZXE6"/>
<keyword evidence="4" id="KW-0804">Transcription</keyword>
<dbReference type="Pfam" id="PF00172">
    <property type="entry name" value="Zn_clus"/>
    <property type="match status" value="1"/>
</dbReference>
<dbReference type="InterPro" id="IPR001138">
    <property type="entry name" value="Zn2Cys6_DnaBD"/>
</dbReference>
<dbReference type="STRING" id="215637.A0A4P9ZXE6"/>
<dbReference type="SMART" id="SM00066">
    <property type="entry name" value="GAL4"/>
    <property type="match status" value="1"/>
</dbReference>
<reference evidence="8" key="1">
    <citation type="journal article" date="2018" name="Nat. Microbiol.">
        <title>Leveraging single-cell genomics to expand the fungal tree of life.</title>
        <authorList>
            <person name="Ahrendt S.R."/>
            <person name="Quandt C.A."/>
            <person name="Ciobanu D."/>
            <person name="Clum A."/>
            <person name="Salamov A."/>
            <person name="Andreopoulos B."/>
            <person name="Cheng J.F."/>
            <person name="Woyke T."/>
            <person name="Pelin A."/>
            <person name="Henrissat B."/>
            <person name="Reynolds N.K."/>
            <person name="Benny G.L."/>
            <person name="Smith M.E."/>
            <person name="James T.Y."/>
            <person name="Grigoriev I.V."/>
        </authorList>
    </citation>
    <scope>NUCLEOTIDE SEQUENCE [LARGE SCALE GENOMIC DNA]</scope>
    <source>
        <strain evidence="8">RSA 468</strain>
    </source>
</reference>